<comment type="caution">
    <text evidence="2">The sequence shown here is derived from an EMBL/GenBank/DDBJ whole genome shotgun (WGS) entry which is preliminary data.</text>
</comment>
<sequence length="189" mass="21298">MRTAKRKPERGKEHKPVLVQSKVVPANDRGDGKPTSDGPETRLLVKPVNVTMLSSCWLVARIGKPDMRSSLHDADLPYQGFWGCAKSQAVLQAAQLAPSRLRCLPLTQSTASTAQHSEGLIDAHVRSENGHRCSYLWPLSLTHLRRRAFDASRFFLAVATTRFRTTRDKEYVHTHYPYFDPSQEDEDGN</sequence>
<dbReference type="EMBL" id="WIGN01000011">
    <property type="protein sequence ID" value="KAF6819134.1"/>
    <property type="molecule type" value="Genomic_DNA"/>
</dbReference>
<proteinExistence type="predicted"/>
<reference evidence="2 3" key="1">
    <citation type="journal article" date="2020" name="Phytopathology">
        <title>Genome Sequence Resources of Colletotrichum truncatum, C. plurivorum, C. musicola, and C. sojae: Four Species Pathogenic to Soybean (Glycine max).</title>
        <authorList>
            <person name="Rogerio F."/>
            <person name="Boufleur T.R."/>
            <person name="Ciampi-Guillardi M."/>
            <person name="Sukno S.A."/>
            <person name="Thon M.R."/>
            <person name="Massola Junior N.S."/>
            <person name="Baroncelli R."/>
        </authorList>
    </citation>
    <scope>NUCLEOTIDE SEQUENCE [LARGE SCALE GENOMIC DNA]</scope>
    <source>
        <strain evidence="2 3">LFN0009</strain>
    </source>
</reference>
<gene>
    <name evidence="2" type="ORF">CSOJ01_01519</name>
</gene>
<organism evidence="2 3">
    <name type="scientific">Colletotrichum sojae</name>
    <dbReference type="NCBI Taxonomy" id="2175907"/>
    <lineage>
        <taxon>Eukaryota</taxon>
        <taxon>Fungi</taxon>
        <taxon>Dikarya</taxon>
        <taxon>Ascomycota</taxon>
        <taxon>Pezizomycotina</taxon>
        <taxon>Sordariomycetes</taxon>
        <taxon>Hypocreomycetidae</taxon>
        <taxon>Glomerellales</taxon>
        <taxon>Glomerellaceae</taxon>
        <taxon>Colletotrichum</taxon>
        <taxon>Colletotrichum orchidearum species complex</taxon>
    </lineage>
</organism>
<keyword evidence="3" id="KW-1185">Reference proteome</keyword>
<protein>
    <submittedName>
        <fullName evidence="2">Uncharacterized protein</fullName>
    </submittedName>
</protein>
<evidence type="ECO:0000313" key="3">
    <source>
        <dbReference type="Proteomes" id="UP000652219"/>
    </source>
</evidence>
<evidence type="ECO:0000256" key="1">
    <source>
        <dbReference type="SAM" id="MobiDB-lite"/>
    </source>
</evidence>
<feature type="region of interest" description="Disordered" evidence="1">
    <location>
        <begin position="1"/>
        <end position="41"/>
    </location>
</feature>
<accession>A0A8H6JTM9</accession>
<dbReference type="Proteomes" id="UP000652219">
    <property type="component" value="Unassembled WGS sequence"/>
</dbReference>
<evidence type="ECO:0000313" key="2">
    <source>
        <dbReference type="EMBL" id="KAF6819134.1"/>
    </source>
</evidence>
<name>A0A8H6JTM9_9PEZI</name>
<dbReference type="AlphaFoldDB" id="A0A8H6JTM9"/>